<evidence type="ECO:0000256" key="4">
    <source>
        <dbReference type="PROSITE-ProRule" id="PRU01343"/>
    </source>
</evidence>
<dbReference type="AlphaFoldDB" id="A0AA36N3P9"/>
<protein>
    <recommendedName>
        <fullName evidence="5">GRF-type domain-containing protein</fullName>
    </recommendedName>
</protein>
<organism evidence="6 7">
    <name type="scientific">Effrenium voratum</name>
    <dbReference type="NCBI Taxonomy" id="2562239"/>
    <lineage>
        <taxon>Eukaryota</taxon>
        <taxon>Sar</taxon>
        <taxon>Alveolata</taxon>
        <taxon>Dinophyceae</taxon>
        <taxon>Suessiales</taxon>
        <taxon>Symbiodiniaceae</taxon>
        <taxon>Effrenium</taxon>
    </lineage>
</organism>
<accession>A0AA36N3P9</accession>
<gene>
    <name evidence="6" type="ORF">EVOR1521_LOCUS18177</name>
</gene>
<name>A0AA36N3P9_9DINO</name>
<reference evidence="6" key="1">
    <citation type="submission" date="2023-08" db="EMBL/GenBank/DDBJ databases">
        <authorList>
            <person name="Chen Y."/>
            <person name="Shah S."/>
            <person name="Dougan E. K."/>
            <person name="Thang M."/>
            <person name="Chan C."/>
        </authorList>
    </citation>
    <scope>NUCLEOTIDE SEQUENCE</scope>
</reference>
<evidence type="ECO:0000256" key="2">
    <source>
        <dbReference type="ARBA" id="ARBA00022771"/>
    </source>
</evidence>
<keyword evidence="7" id="KW-1185">Reference proteome</keyword>
<feature type="domain" description="GRF-type" evidence="5">
    <location>
        <begin position="385"/>
        <end position="468"/>
    </location>
</feature>
<dbReference type="InterPro" id="IPR010666">
    <property type="entry name" value="Znf_GRF"/>
</dbReference>
<evidence type="ECO:0000256" key="1">
    <source>
        <dbReference type="ARBA" id="ARBA00022723"/>
    </source>
</evidence>
<evidence type="ECO:0000313" key="6">
    <source>
        <dbReference type="EMBL" id="CAJ1393277.1"/>
    </source>
</evidence>
<dbReference type="EMBL" id="CAUJNA010002514">
    <property type="protein sequence ID" value="CAJ1393277.1"/>
    <property type="molecule type" value="Genomic_DNA"/>
</dbReference>
<keyword evidence="1" id="KW-0479">Metal-binding</keyword>
<dbReference type="GO" id="GO:0008270">
    <property type="term" value="F:zinc ion binding"/>
    <property type="evidence" value="ECO:0007669"/>
    <property type="project" value="UniProtKB-KW"/>
</dbReference>
<evidence type="ECO:0000313" key="7">
    <source>
        <dbReference type="Proteomes" id="UP001178507"/>
    </source>
</evidence>
<evidence type="ECO:0000259" key="5">
    <source>
        <dbReference type="PROSITE" id="PS51999"/>
    </source>
</evidence>
<proteinExistence type="predicted"/>
<feature type="non-terminal residue" evidence="6">
    <location>
        <position position="649"/>
    </location>
</feature>
<keyword evidence="3" id="KW-0862">Zinc</keyword>
<dbReference type="PROSITE" id="PS51999">
    <property type="entry name" value="ZF_GRF"/>
    <property type="match status" value="1"/>
</dbReference>
<dbReference type="Proteomes" id="UP001178507">
    <property type="component" value="Unassembled WGS sequence"/>
</dbReference>
<sequence>VDPAQADPDPLASADLDGVHACVAEYAAPLLRRLRGPQADWPAAEDFAKIPNWPAHAVPRPAALCFSEIASLGSEKADLDAAGSRLLPSCCSALPVEVALLCLSRCTGFPDKLVHQVWSTMLAACLHIDMQVELKATLSVTPRVPCIGIAAPGSKKTPVQQELIHRVFCDVMDRMPFLAHNSASAGERLLFDGGSTAGFVKQLKQNSGYIYLVVEELVSFFDASYAAISMMAQEDVIRKFFCAKGMSTGFLQGWCFTVAHAQACRWDDIGALQPIREFLGGVVESALRIFGPASSARKLSLTNEANKLLAQVHNFFEEQKLSTQQRVSVRDYVSKHSQWIGSYIAVAHVEEESLRYLQFTLCAVPAVQHRTMDPRGNPADVPAQCVCDLPVVVKVCKRKGKGAQSNVGRQFWCCSEASALVTQLQGSFASLGCCSVFVFDAHGPRVRSGCALPGSEDGCDFFRWCDEPASLGPLRQDLSDLVDERHAVDTKAGVRSVQRALVKFTEAAFFLNVIAFETEMRLQTKQSQEIFCSGDVLECKVCGEPMTSTERLLAEVMRALPDEQEVTLSAVRNSARLGRAAMGPRHLSAAQFDEVCELARGLGIADVHQRRAGGAAGRQQRVLAKRVLTEETKRAMENLRVPLWCFPAA</sequence>
<comment type="caution">
    <text evidence="6">The sequence shown here is derived from an EMBL/GenBank/DDBJ whole genome shotgun (WGS) entry which is preliminary data.</text>
</comment>
<keyword evidence="2 4" id="KW-0863">Zinc-finger</keyword>
<evidence type="ECO:0000256" key="3">
    <source>
        <dbReference type="ARBA" id="ARBA00022833"/>
    </source>
</evidence>